<name>A0ACB9QF37_9MYRT</name>
<gene>
    <name evidence="1" type="ORF">MLD38_021361</name>
</gene>
<evidence type="ECO:0000313" key="1">
    <source>
        <dbReference type="EMBL" id="KAI4365372.1"/>
    </source>
</evidence>
<accession>A0ACB9QF37</accession>
<dbReference type="EMBL" id="CM042885">
    <property type="protein sequence ID" value="KAI4365372.1"/>
    <property type="molecule type" value="Genomic_DNA"/>
</dbReference>
<dbReference type="Proteomes" id="UP001057402">
    <property type="component" value="Chromosome 6"/>
</dbReference>
<comment type="caution">
    <text evidence="1">The sequence shown here is derived from an EMBL/GenBank/DDBJ whole genome shotgun (WGS) entry which is preliminary data.</text>
</comment>
<evidence type="ECO:0000313" key="2">
    <source>
        <dbReference type="Proteomes" id="UP001057402"/>
    </source>
</evidence>
<organism evidence="1 2">
    <name type="scientific">Melastoma candidum</name>
    <dbReference type="NCBI Taxonomy" id="119954"/>
    <lineage>
        <taxon>Eukaryota</taxon>
        <taxon>Viridiplantae</taxon>
        <taxon>Streptophyta</taxon>
        <taxon>Embryophyta</taxon>
        <taxon>Tracheophyta</taxon>
        <taxon>Spermatophyta</taxon>
        <taxon>Magnoliopsida</taxon>
        <taxon>eudicotyledons</taxon>
        <taxon>Gunneridae</taxon>
        <taxon>Pentapetalae</taxon>
        <taxon>rosids</taxon>
        <taxon>malvids</taxon>
        <taxon>Myrtales</taxon>
        <taxon>Melastomataceae</taxon>
        <taxon>Melastomatoideae</taxon>
        <taxon>Melastomateae</taxon>
        <taxon>Melastoma</taxon>
    </lineage>
</organism>
<protein>
    <submittedName>
        <fullName evidence="1">Uncharacterized protein</fullName>
    </submittedName>
</protein>
<sequence length="510" mass="57395">MDIVVLLLVFAFSSYLLYFSYQLSLHFFPRRCGSNRPSTLPPGPPPLPIIGNLLSLGRLPHKSLHNLSLTYGPIIKLSLGRITTVVVSSPSLAREILQTNDSCFSNRFVPDSITSLGHHHLGLSFMPISPLFKTLRRIYNTQILSSRKLDSNQHLRKEQVQLLVQDVTTCAQDGRAVNIGEASFSAALNLLSKTVFSVNLEGSIDGSRIRELKELVTNIMIEAGSPNIADYFPTLKRWDPQGRKRRLESFFVKMFDIFDEMIEKRIEGMGQKGWRRKDDVLEILLDICQEEDEEAVDLVLIKHLFLDVFAAGTDTTSSTLEWAMTELLCSPEKLHKAQSELRDVIGRGNLVEESDLPRLPYLQAVIKETFRLHPPAPLLLPRIAGEEKPVGAYVIPKGVQVLVNVWGMGRDQRVWGKNVGEFMPERFLGSQIDVKGRDFELLPFGAGRRICPGMPLAIRMLHVMLGSLLRNFDWKFEDGVTIENIDMDERFGITVQKAQPLKVVPLAVAT</sequence>
<keyword evidence="2" id="KW-1185">Reference proteome</keyword>
<proteinExistence type="predicted"/>
<reference evidence="2" key="1">
    <citation type="journal article" date="2023" name="Front. Plant Sci.">
        <title>Chromosomal-level genome assembly of Melastoma candidum provides insights into trichome evolution.</title>
        <authorList>
            <person name="Zhong Y."/>
            <person name="Wu W."/>
            <person name="Sun C."/>
            <person name="Zou P."/>
            <person name="Liu Y."/>
            <person name="Dai S."/>
            <person name="Zhou R."/>
        </authorList>
    </citation>
    <scope>NUCLEOTIDE SEQUENCE [LARGE SCALE GENOMIC DNA]</scope>
</reference>